<evidence type="ECO:0008006" key="4">
    <source>
        <dbReference type="Google" id="ProtNLM"/>
    </source>
</evidence>
<dbReference type="EMBL" id="FNDJ01000004">
    <property type="protein sequence ID" value="SDI15228.1"/>
    <property type="molecule type" value="Genomic_DNA"/>
</dbReference>
<gene>
    <name evidence="2" type="ORF">SAMN05421869_104411</name>
</gene>
<evidence type="ECO:0000256" key="1">
    <source>
        <dbReference type="SAM" id="Phobius"/>
    </source>
</evidence>
<dbReference type="Proteomes" id="UP000199202">
    <property type="component" value="Unassembled WGS sequence"/>
</dbReference>
<proteinExistence type="predicted"/>
<feature type="transmembrane region" description="Helical" evidence="1">
    <location>
        <begin position="28"/>
        <end position="48"/>
    </location>
</feature>
<organism evidence="2 3">
    <name type="scientific">Nonomuraea jiangxiensis</name>
    <dbReference type="NCBI Taxonomy" id="633440"/>
    <lineage>
        <taxon>Bacteria</taxon>
        <taxon>Bacillati</taxon>
        <taxon>Actinomycetota</taxon>
        <taxon>Actinomycetes</taxon>
        <taxon>Streptosporangiales</taxon>
        <taxon>Streptosporangiaceae</taxon>
        <taxon>Nonomuraea</taxon>
    </lineage>
</organism>
<accession>A0A1G8I8E1</accession>
<evidence type="ECO:0000313" key="3">
    <source>
        <dbReference type="Proteomes" id="UP000199202"/>
    </source>
</evidence>
<name>A0A1G8I8E1_9ACTN</name>
<keyword evidence="1" id="KW-0812">Transmembrane</keyword>
<keyword evidence="1" id="KW-1133">Transmembrane helix</keyword>
<evidence type="ECO:0000313" key="2">
    <source>
        <dbReference type="EMBL" id="SDI15228.1"/>
    </source>
</evidence>
<dbReference type="AlphaFoldDB" id="A0A1G8I8E1"/>
<feature type="transmembrane region" description="Helical" evidence="1">
    <location>
        <begin position="68"/>
        <end position="87"/>
    </location>
</feature>
<keyword evidence="1" id="KW-0472">Membrane</keyword>
<sequence>MDSLSRGAGSAHIMGVVKLRAHPIVRGCLALAGLVYIGLGMLWATTVMNGADGRSLPEDLALASSAELVAVAVVSVPLAAPGVLMLLRAYFYGVTCTPDVIKVHNMLWTRRVPAGRAVEVRRTVTGKTDLWWKGRNGWPRWGRISAFSLPFGVRRYVRQWLEPYNERRAGMLRQWIDERRRR</sequence>
<keyword evidence="3" id="KW-1185">Reference proteome</keyword>
<reference evidence="2 3" key="1">
    <citation type="submission" date="2016-10" db="EMBL/GenBank/DDBJ databases">
        <authorList>
            <person name="de Groot N.N."/>
        </authorList>
    </citation>
    <scope>NUCLEOTIDE SEQUENCE [LARGE SCALE GENOMIC DNA]</scope>
    <source>
        <strain evidence="2 3">CGMCC 4.6533</strain>
    </source>
</reference>
<protein>
    <recommendedName>
        <fullName evidence="4">PH domain-containing protein</fullName>
    </recommendedName>
</protein>